<reference evidence="13" key="1">
    <citation type="submission" date="2023-06" db="EMBL/GenBank/DDBJ databases">
        <title>Male Hemibagrus guttatus genome.</title>
        <authorList>
            <person name="Bian C."/>
        </authorList>
    </citation>
    <scope>NUCLEOTIDE SEQUENCE</scope>
    <source>
        <strain evidence="13">Male_cb2023</strain>
        <tissue evidence="13">Muscle</tissue>
    </source>
</reference>
<feature type="domain" description="Potassium channel" evidence="12">
    <location>
        <begin position="21"/>
        <end position="68"/>
    </location>
</feature>
<evidence type="ECO:0000256" key="3">
    <source>
        <dbReference type="ARBA" id="ARBA00022538"/>
    </source>
</evidence>
<evidence type="ECO:0000256" key="5">
    <source>
        <dbReference type="ARBA" id="ARBA00022826"/>
    </source>
</evidence>
<keyword evidence="6" id="KW-0630">Potassium</keyword>
<dbReference type="GO" id="GO:0015271">
    <property type="term" value="F:outward rectifier potassium channel activity"/>
    <property type="evidence" value="ECO:0007669"/>
    <property type="project" value="TreeGrafter"/>
</dbReference>
<keyword evidence="3" id="KW-0633">Potassium transport</keyword>
<dbReference type="AlphaFoldDB" id="A0AAE0Q0R1"/>
<dbReference type="FunFam" id="1.10.287.70:FF:000058">
    <property type="entry name" value="Potassium sodium-activated channel subfamily T member 2"/>
    <property type="match status" value="1"/>
</dbReference>
<evidence type="ECO:0000256" key="4">
    <source>
        <dbReference type="ARBA" id="ARBA00022692"/>
    </source>
</evidence>
<keyword evidence="4 11" id="KW-0812">Transmembrane</keyword>
<dbReference type="GO" id="GO:0005228">
    <property type="term" value="F:intracellular sodium-activated potassium channel activity"/>
    <property type="evidence" value="ECO:0007669"/>
    <property type="project" value="TreeGrafter"/>
</dbReference>
<feature type="transmembrane region" description="Helical" evidence="11">
    <location>
        <begin position="49"/>
        <end position="69"/>
    </location>
</feature>
<dbReference type="Gene3D" id="1.10.287.70">
    <property type="match status" value="1"/>
</dbReference>
<evidence type="ECO:0000256" key="6">
    <source>
        <dbReference type="ARBA" id="ARBA00022958"/>
    </source>
</evidence>
<keyword evidence="2" id="KW-0813">Transport</keyword>
<keyword evidence="10" id="KW-0407">Ion channel</keyword>
<dbReference type="PANTHER" id="PTHR10027:SF35">
    <property type="entry name" value="POTASSIUM CHANNEL SUBFAMILY T MEMBER 2-LIKE"/>
    <property type="match status" value="1"/>
</dbReference>
<comment type="caution">
    <text evidence="13">The sequence shown here is derived from an EMBL/GenBank/DDBJ whole genome shotgun (WGS) entry which is preliminary data.</text>
</comment>
<feature type="transmembrane region" description="Helical" evidence="11">
    <location>
        <begin position="24"/>
        <end position="43"/>
    </location>
</feature>
<dbReference type="Proteomes" id="UP001274896">
    <property type="component" value="Unassembled WGS sequence"/>
</dbReference>
<dbReference type="PANTHER" id="PTHR10027">
    <property type="entry name" value="CALCIUM-ACTIVATED POTASSIUM CHANNEL ALPHA CHAIN"/>
    <property type="match status" value="1"/>
</dbReference>
<evidence type="ECO:0000313" key="13">
    <source>
        <dbReference type="EMBL" id="KAK3511611.1"/>
    </source>
</evidence>
<sequence>MRDIEGEGVSICGIQHLERAGNNLTLFDSLYFCVVTFSTVGFGDVTPQIWPSQLLVVIMICVALIVLPIQSRYC</sequence>
<name>A0AAE0Q0R1_9TELE</name>
<accession>A0AAE0Q0R1</accession>
<evidence type="ECO:0000256" key="7">
    <source>
        <dbReference type="ARBA" id="ARBA00022989"/>
    </source>
</evidence>
<dbReference type="EMBL" id="JAUCMX010000024">
    <property type="protein sequence ID" value="KAK3511611.1"/>
    <property type="molecule type" value="Genomic_DNA"/>
</dbReference>
<dbReference type="InterPro" id="IPR047871">
    <property type="entry name" value="K_chnl_Slo-like"/>
</dbReference>
<gene>
    <name evidence="13" type="ORF">QTP70_011548</name>
</gene>
<evidence type="ECO:0000256" key="9">
    <source>
        <dbReference type="ARBA" id="ARBA00023136"/>
    </source>
</evidence>
<proteinExistence type="predicted"/>
<keyword evidence="9 11" id="KW-0472">Membrane</keyword>
<keyword evidence="8" id="KW-0406">Ion transport</keyword>
<keyword evidence="7 11" id="KW-1133">Transmembrane helix</keyword>
<evidence type="ECO:0000256" key="8">
    <source>
        <dbReference type="ARBA" id="ARBA00023065"/>
    </source>
</evidence>
<evidence type="ECO:0000256" key="1">
    <source>
        <dbReference type="ARBA" id="ARBA00004141"/>
    </source>
</evidence>
<keyword evidence="5" id="KW-0631">Potassium channel</keyword>
<dbReference type="InterPro" id="IPR013099">
    <property type="entry name" value="K_chnl_dom"/>
</dbReference>
<protein>
    <recommendedName>
        <fullName evidence="12">Potassium channel domain-containing protein</fullName>
    </recommendedName>
</protein>
<evidence type="ECO:0000256" key="2">
    <source>
        <dbReference type="ARBA" id="ARBA00022448"/>
    </source>
</evidence>
<dbReference type="Pfam" id="PF07885">
    <property type="entry name" value="Ion_trans_2"/>
    <property type="match status" value="1"/>
</dbReference>
<organism evidence="13 14">
    <name type="scientific">Hemibagrus guttatus</name>
    <dbReference type="NCBI Taxonomy" id="175788"/>
    <lineage>
        <taxon>Eukaryota</taxon>
        <taxon>Metazoa</taxon>
        <taxon>Chordata</taxon>
        <taxon>Craniata</taxon>
        <taxon>Vertebrata</taxon>
        <taxon>Euteleostomi</taxon>
        <taxon>Actinopterygii</taxon>
        <taxon>Neopterygii</taxon>
        <taxon>Teleostei</taxon>
        <taxon>Ostariophysi</taxon>
        <taxon>Siluriformes</taxon>
        <taxon>Bagridae</taxon>
        <taxon>Hemibagrus</taxon>
    </lineage>
</organism>
<dbReference type="GO" id="GO:0005886">
    <property type="term" value="C:plasma membrane"/>
    <property type="evidence" value="ECO:0007669"/>
    <property type="project" value="TreeGrafter"/>
</dbReference>
<evidence type="ECO:0000313" key="14">
    <source>
        <dbReference type="Proteomes" id="UP001274896"/>
    </source>
</evidence>
<comment type="subcellular location">
    <subcellularLocation>
        <location evidence="1">Membrane</location>
        <topology evidence="1">Multi-pass membrane protein</topology>
    </subcellularLocation>
</comment>
<keyword evidence="14" id="KW-1185">Reference proteome</keyword>
<evidence type="ECO:0000256" key="10">
    <source>
        <dbReference type="ARBA" id="ARBA00023303"/>
    </source>
</evidence>
<evidence type="ECO:0000256" key="11">
    <source>
        <dbReference type="SAM" id="Phobius"/>
    </source>
</evidence>
<evidence type="ECO:0000259" key="12">
    <source>
        <dbReference type="Pfam" id="PF07885"/>
    </source>
</evidence>
<dbReference type="SUPFAM" id="SSF81324">
    <property type="entry name" value="Voltage-gated potassium channels"/>
    <property type="match status" value="1"/>
</dbReference>